<protein>
    <submittedName>
        <fullName evidence="2">VOC family protein</fullName>
    </submittedName>
</protein>
<proteinExistence type="predicted"/>
<dbReference type="InterPro" id="IPR037523">
    <property type="entry name" value="VOC_core"/>
</dbReference>
<dbReference type="Gene3D" id="3.10.180.10">
    <property type="entry name" value="2,3-Dihydroxybiphenyl 1,2-Dioxygenase, domain 1"/>
    <property type="match status" value="1"/>
</dbReference>
<dbReference type="InterPro" id="IPR029068">
    <property type="entry name" value="Glyas_Bleomycin-R_OHBP_Dase"/>
</dbReference>
<feature type="domain" description="VOC" evidence="1">
    <location>
        <begin position="8"/>
        <end position="129"/>
    </location>
</feature>
<accession>A0A3A1UWG0</accession>
<dbReference type="RefSeq" id="WP_119600813.1">
    <property type="nucleotide sequence ID" value="NZ_QXQA01000010.1"/>
</dbReference>
<evidence type="ECO:0000313" key="2">
    <source>
        <dbReference type="EMBL" id="RIX51522.1"/>
    </source>
</evidence>
<dbReference type="EMBL" id="QXQA01000010">
    <property type="protein sequence ID" value="RIX51522.1"/>
    <property type="molecule type" value="Genomic_DNA"/>
</dbReference>
<dbReference type="SUPFAM" id="SSF54593">
    <property type="entry name" value="Glyoxalase/Bleomycin resistance protein/Dihydroxybiphenyl dioxygenase"/>
    <property type="match status" value="1"/>
</dbReference>
<dbReference type="OrthoDB" id="9796521at2"/>
<evidence type="ECO:0000313" key="3">
    <source>
        <dbReference type="Proteomes" id="UP000266482"/>
    </source>
</evidence>
<dbReference type="PROSITE" id="PS51819">
    <property type="entry name" value="VOC"/>
    <property type="match status" value="1"/>
</dbReference>
<keyword evidence="3" id="KW-1185">Reference proteome</keyword>
<dbReference type="Pfam" id="PF00903">
    <property type="entry name" value="Glyoxalase"/>
    <property type="match status" value="1"/>
</dbReference>
<organism evidence="2 3">
    <name type="scientific">Paenibacillus nanensis</name>
    <dbReference type="NCBI Taxonomy" id="393251"/>
    <lineage>
        <taxon>Bacteria</taxon>
        <taxon>Bacillati</taxon>
        <taxon>Bacillota</taxon>
        <taxon>Bacilli</taxon>
        <taxon>Bacillales</taxon>
        <taxon>Paenibacillaceae</taxon>
        <taxon>Paenibacillus</taxon>
    </lineage>
</organism>
<gene>
    <name evidence="2" type="ORF">D3P08_16575</name>
</gene>
<comment type="caution">
    <text evidence="2">The sequence shown here is derived from an EMBL/GenBank/DDBJ whole genome shotgun (WGS) entry which is preliminary data.</text>
</comment>
<dbReference type="Proteomes" id="UP000266482">
    <property type="component" value="Unassembled WGS sequence"/>
</dbReference>
<name>A0A3A1UWG0_9BACL</name>
<dbReference type="InterPro" id="IPR004360">
    <property type="entry name" value="Glyas_Fos-R_dOase_dom"/>
</dbReference>
<reference evidence="2 3" key="1">
    <citation type="submission" date="2018-09" db="EMBL/GenBank/DDBJ databases">
        <title>Paenibacillus aracenensis nov. sp. isolated from a cave in southern Spain.</title>
        <authorList>
            <person name="Jurado V."/>
            <person name="Gutierrez-Patricio S."/>
            <person name="Gonzalez-Pimentel J.L."/>
            <person name="Miller A.Z."/>
            <person name="Laiz L."/>
            <person name="Saiz-Jimenez C."/>
        </authorList>
    </citation>
    <scope>NUCLEOTIDE SEQUENCE [LARGE SCALE GENOMIC DNA]</scope>
    <source>
        <strain evidence="2 3">DSM 22867</strain>
    </source>
</reference>
<dbReference type="PANTHER" id="PTHR36503:SF3">
    <property type="entry name" value="BLR0126 PROTEIN"/>
    <property type="match status" value="1"/>
</dbReference>
<dbReference type="PANTHER" id="PTHR36503">
    <property type="entry name" value="BLR2520 PROTEIN"/>
    <property type="match status" value="1"/>
</dbReference>
<evidence type="ECO:0000259" key="1">
    <source>
        <dbReference type="PROSITE" id="PS51819"/>
    </source>
</evidence>
<sequence>MRTLGSMNVDVVTLFVEELKETRVFYQEVFGLTAVYEDEVSAVYDFGNMSINLLQISEAHGLIQPGQVAPRESGSRFQFTIRVDDADAVCKELVRRGVVLLNGPMDRPWGVRTAAFADPAGHVWEIAQQLS</sequence>
<dbReference type="AlphaFoldDB" id="A0A3A1UWG0"/>